<evidence type="ECO:0000313" key="4">
    <source>
        <dbReference type="Proteomes" id="UP001164746"/>
    </source>
</evidence>
<protein>
    <submittedName>
        <fullName evidence="3">PTPRT-like protein</fullName>
    </submittedName>
</protein>
<dbReference type="PRINTS" id="PR00700">
    <property type="entry name" value="PRTYPHPHTASE"/>
</dbReference>
<evidence type="ECO:0000313" key="3">
    <source>
        <dbReference type="EMBL" id="WAR17004.1"/>
    </source>
</evidence>
<dbReference type="Gene3D" id="2.170.300.10">
    <property type="entry name" value="Tie2 ligand-binding domain superfamily"/>
    <property type="match status" value="1"/>
</dbReference>
<accession>A0ABY7F765</accession>
<dbReference type="CDD" id="cd00047">
    <property type="entry name" value="PTPc"/>
    <property type="match status" value="1"/>
</dbReference>
<dbReference type="PANTHER" id="PTHR19134:SF449">
    <property type="entry name" value="TYROSINE-PROTEIN PHOSPHATASE 1"/>
    <property type="match status" value="1"/>
</dbReference>
<dbReference type="Gene3D" id="3.90.190.10">
    <property type="entry name" value="Protein tyrosine phosphatase superfamily"/>
    <property type="match status" value="1"/>
</dbReference>
<sequence length="528" mass="60174">SRFVTVAHRNVVRIALHSRYVLKCLSCKNGYYGKDTNCDKKCSSGCIGETCDTNGTCLCKPDFTGNICDSCVDGKYGVDCSLRCSQGCEENICSLLDGSCNCSSYHTAENNEPTTTDKPNVVAAVVGAVGAVILVVAVVIVVIDLKRRNELCWKKPRDEEQHSEEIPQPVVYATVQKNRHTPVTPQQRESSYGNREQQSHTLFAKYNAETGNTLYEDIASGTGDLNTVQENSKPETRRSVIVETQHVELVMEAETLEDDGLEIDDDDQIAREKATKFEEKGGIYYNNAEKINNRKVAVDNLSNHMMEKTDIETEEEFERVYNCSEKTTTEYMIVQFVLQKFPYGLTRSYADSQKQENIKRNRYKGIYPYDDTRVKLRDCETDYINASFIDGYKKRHAYIAALGPISKQLGDFSPFWQMIWQEKVEKIVMLTNLVEDEKDKCEQYWPDLGTSKIYGKVHVSSQSEDEYAEFTRREYTITKESETRQLHHLQFTCWPDKGVPDDVTGIIDFRQRVLSLPVQFDGPVLVHC</sequence>
<keyword evidence="1" id="KW-0472">Membrane</keyword>
<dbReference type="InterPro" id="IPR009030">
    <property type="entry name" value="Growth_fac_rcpt_cys_sf"/>
</dbReference>
<reference evidence="3" key="1">
    <citation type="submission" date="2022-11" db="EMBL/GenBank/DDBJ databases">
        <title>Centuries of genome instability and evolution in soft-shell clam transmissible cancer (bioRxiv).</title>
        <authorList>
            <person name="Hart S.F.M."/>
            <person name="Yonemitsu M.A."/>
            <person name="Giersch R.M."/>
            <person name="Beal B.F."/>
            <person name="Arriagada G."/>
            <person name="Davis B.W."/>
            <person name="Ostrander E.A."/>
            <person name="Goff S.P."/>
            <person name="Metzger M.J."/>
        </authorList>
    </citation>
    <scope>NUCLEOTIDE SEQUENCE</scope>
    <source>
        <strain evidence="3">MELC-2E11</strain>
        <tissue evidence="3">Siphon/mantle</tissue>
    </source>
</reference>
<evidence type="ECO:0000259" key="2">
    <source>
        <dbReference type="PROSITE" id="PS50055"/>
    </source>
</evidence>
<organism evidence="3 4">
    <name type="scientific">Mya arenaria</name>
    <name type="common">Soft-shell clam</name>
    <dbReference type="NCBI Taxonomy" id="6604"/>
    <lineage>
        <taxon>Eukaryota</taxon>
        <taxon>Metazoa</taxon>
        <taxon>Spiralia</taxon>
        <taxon>Lophotrochozoa</taxon>
        <taxon>Mollusca</taxon>
        <taxon>Bivalvia</taxon>
        <taxon>Autobranchia</taxon>
        <taxon>Heteroconchia</taxon>
        <taxon>Euheterodonta</taxon>
        <taxon>Imparidentia</taxon>
        <taxon>Neoheterodontei</taxon>
        <taxon>Myida</taxon>
        <taxon>Myoidea</taxon>
        <taxon>Myidae</taxon>
        <taxon>Mya</taxon>
    </lineage>
</organism>
<feature type="non-terminal residue" evidence="3">
    <location>
        <position position="1"/>
    </location>
</feature>
<dbReference type="SMART" id="SM00194">
    <property type="entry name" value="PTPc"/>
    <property type="match status" value="1"/>
</dbReference>
<evidence type="ECO:0000256" key="1">
    <source>
        <dbReference type="SAM" id="Phobius"/>
    </source>
</evidence>
<keyword evidence="1" id="KW-0812">Transmembrane</keyword>
<gene>
    <name evidence="3" type="ORF">MAR_031598</name>
</gene>
<feature type="transmembrane region" description="Helical" evidence="1">
    <location>
        <begin position="121"/>
        <end position="145"/>
    </location>
</feature>
<dbReference type="InterPro" id="IPR002049">
    <property type="entry name" value="LE_dom"/>
</dbReference>
<dbReference type="PROSITE" id="PS01248">
    <property type="entry name" value="EGF_LAM_1"/>
    <property type="match status" value="1"/>
</dbReference>
<dbReference type="SUPFAM" id="SSF52799">
    <property type="entry name" value="(Phosphotyrosine protein) phosphatases II"/>
    <property type="match status" value="1"/>
</dbReference>
<dbReference type="SUPFAM" id="SSF57184">
    <property type="entry name" value="Growth factor receptor domain"/>
    <property type="match status" value="1"/>
</dbReference>
<name>A0ABY7F765_MYAAR</name>
<feature type="non-terminal residue" evidence="3">
    <location>
        <position position="528"/>
    </location>
</feature>
<proteinExistence type="predicted"/>
<dbReference type="InterPro" id="IPR000242">
    <property type="entry name" value="PTP_cat"/>
</dbReference>
<dbReference type="InterPro" id="IPR029021">
    <property type="entry name" value="Prot-tyrosine_phosphatase-like"/>
</dbReference>
<dbReference type="InterPro" id="IPR050348">
    <property type="entry name" value="Protein-Tyr_Phosphatase"/>
</dbReference>
<dbReference type="PANTHER" id="PTHR19134">
    <property type="entry name" value="RECEPTOR-TYPE TYROSINE-PROTEIN PHOSPHATASE"/>
    <property type="match status" value="1"/>
</dbReference>
<keyword evidence="1" id="KW-1133">Transmembrane helix</keyword>
<keyword evidence="4" id="KW-1185">Reference proteome</keyword>
<dbReference type="EMBL" id="CP111021">
    <property type="protein sequence ID" value="WAR17004.1"/>
    <property type="molecule type" value="Genomic_DNA"/>
</dbReference>
<dbReference type="Proteomes" id="UP001164746">
    <property type="component" value="Chromosome 10"/>
</dbReference>
<dbReference type="PROSITE" id="PS50055">
    <property type="entry name" value="TYR_PHOSPHATASE_PTP"/>
    <property type="match status" value="1"/>
</dbReference>
<feature type="domain" description="Tyrosine-protein phosphatase" evidence="2">
    <location>
        <begin position="313"/>
        <end position="528"/>
    </location>
</feature>
<dbReference type="Pfam" id="PF00102">
    <property type="entry name" value="Y_phosphatase"/>
    <property type="match status" value="1"/>
</dbReference>
<dbReference type="CDD" id="cd00055">
    <property type="entry name" value="EGF_Lam"/>
    <property type="match status" value="1"/>
</dbReference>